<comment type="caution">
    <text evidence="3">The sequence shown here is derived from an EMBL/GenBank/DDBJ whole genome shotgun (WGS) entry which is preliminary data.</text>
</comment>
<keyword evidence="1" id="KW-0378">Hydrolase</keyword>
<dbReference type="InterPro" id="IPR029058">
    <property type="entry name" value="AB_hydrolase_fold"/>
</dbReference>
<organism evidence="3 4">
    <name type="scientific">Fredinandcohnia quinoae</name>
    <dbReference type="NCBI Taxonomy" id="2918902"/>
    <lineage>
        <taxon>Bacteria</taxon>
        <taxon>Bacillati</taxon>
        <taxon>Bacillota</taxon>
        <taxon>Bacilli</taxon>
        <taxon>Bacillales</taxon>
        <taxon>Bacillaceae</taxon>
        <taxon>Fredinandcohnia</taxon>
    </lineage>
</organism>
<dbReference type="Proteomes" id="UP001431131">
    <property type="component" value="Unassembled WGS sequence"/>
</dbReference>
<gene>
    <name evidence="3" type="ORF">MJG50_04000</name>
</gene>
<accession>A0AAW5DYT3</accession>
<dbReference type="Pfam" id="PF00326">
    <property type="entry name" value="Peptidase_S9"/>
    <property type="match status" value="1"/>
</dbReference>
<dbReference type="InterPro" id="IPR050261">
    <property type="entry name" value="FrsA_esterase"/>
</dbReference>
<dbReference type="AlphaFoldDB" id="A0AAW5DYT3"/>
<dbReference type="PANTHER" id="PTHR22946:SF9">
    <property type="entry name" value="POLYKETIDE TRANSFERASE AF380"/>
    <property type="match status" value="1"/>
</dbReference>
<dbReference type="RefSeq" id="WP_240252928.1">
    <property type="nucleotide sequence ID" value="NZ_JAKTTI010000003.1"/>
</dbReference>
<dbReference type="Gene3D" id="3.40.50.1820">
    <property type="entry name" value="alpha/beta hydrolase"/>
    <property type="match status" value="1"/>
</dbReference>
<keyword evidence="4" id="KW-1185">Reference proteome</keyword>
<sequence>MYDLEWLRKNGIPPLLDGIESMEQWNKKRSMIYQTWIEYIGELPPCEKNVCRIVSLQKENDHYRVKIEYHSVYDDVVPAYILVPIMDDMDDSFNNMESFLFQKNVPTEKKLPAILALHPTSNEGKNDISLEAGRENRKYALELVQKGYIVLAPDTITAGERVNDGANYFYTGPFYENYPNWSAVSKMLIDHVHGINLLCDFDFVNHERIGVIGHSLGGYNGYFLAGVDRRVKAVVCSCGFATFAEDPETYRWGKRDWFSHIPKLTEDIDHGKVPFEFNEIAALVAPTPFFLWMGQTDHIFPHWQPAANGVSELANLYNWLGEGNKFTSYIGNTGHDFPHEIRQLAYAFLDKWLS</sequence>
<dbReference type="PANTHER" id="PTHR22946">
    <property type="entry name" value="DIENELACTONE HYDROLASE DOMAIN-CONTAINING PROTEIN-RELATED"/>
    <property type="match status" value="1"/>
</dbReference>
<dbReference type="InterPro" id="IPR001375">
    <property type="entry name" value="Peptidase_S9_cat"/>
</dbReference>
<reference evidence="3" key="1">
    <citation type="submission" date="2022-02" db="EMBL/GenBank/DDBJ databases">
        <title>Fredinandcohnia quinoae sp. nov. isolated from Chenopodium quinoa seeds.</title>
        <authorList>
            <person name="Saati-Santamaria Z."/>
            <person name="Flores-Felix J.D."/>
            <person name="Igual J.M."/>
            <person name="Velazquez E."/>
            <person name="Garcia-Fraile P."/>
            <person name="Martinez-Molina E."/>
        </authorList>
    </citation>
    <scope>NUCLEOTIDE SEQUENCE</scope>
    <source>
        <strain evidence="3">SECRCQ15</strain>
    </source>
</reference>
<dbReference type="GO" id="GO:0008236">
    <property type="term" value="F:serine-type peptidase activity"/>
    <property type="evidence" value="ECO:0007669"/>
    <property type="project" value="InterPro"/>
</dbReference>
<protein>
    <submittedName>
        <fullName evidence="3">S9 family peptidase</fullName>
    </submittedName>
</protein>
<evidence type="ECO:0000259" key="2">
    <source>
        <dbReference type="Pfam" id="PF00326"/>
    </source>
</evidence>
<evidence type="ECO:0000313" key="3">
    <source>
        <dbReference type="EMBL" id="MCH1624479.1"/>
    </source>
</evidence>
<dbReference type="EMBL" id="JAKTTI010000003">
    <property type="protein sequence ID" value="MCH1624479.1"/>
    <property type="molecule type" value="Genomic_DNA"/>
</dbReference>
<evidence type="ECO:0000256" key="1">
    <source>
        <dbReference type="ARBA" id="ARBA00022801"/>
    </source>
</evidence>
<evidence type="ECO:0000313" key="4">
    <source>
        <dbReference type="Proteomes" id="UP001431131"/>
    </source>
</evidence>
<proteinExistence type="predicted"/>
<dbReference type="SUPFAM" id="SSF53474">
    <property type="entry name" value="alpha/beta-Hydrolases"/>
    <property type="match status" value="1"/>
</dbReference>
<dbReference type="GO" id="GO:0006508">
    <property type="term" value="P:proteolysis"/>
    <property type="evidence" value="ECO:0007669"/>
    <property type="project" value="InterPro"/>
</dbReference>
<feature type="domain" description="Peptidase S9 prolyl oligopeptidase catalytic" evidence="2">
    <location>
        <begin position="190"/>
        <end position="306"/>
    </location>
</feature>
<name>A0AAW5DYT3_9BACI</name>
<dbReference type="GO" id="GO:0052689">
    <property type="term" value="F:carboxylic ester hydrolase activity"/>
    <property type="evidence" value="ECO:0007669"/>
    <property type="project" value="UniProtKB-ARBA"/>
</dbReference>